<evidence type="ECO:0000313" key="1">
    <source>
        <dbReference type="EMBL" id="KIA89903.1"/>
    </source>
</evidence>
<comment type="caution">
    <text evidence="1">The sequence shown here is derived from an EMBL/GenBank/DDBJ whole genome shotgun (WGS) entry which is preliminary data.</text>
</comment>
<protein>
    <submittedName>
        <fullName evidence="1">Uncharacterized protein</fullName>
    </submittedName>
</protein>
<accession>A0A0C1FDJ9</accession>
<dbReference type="RefSeq" id="WP_039349539.1">
    <property type="nucleotide sequence ID" value="NZ_FOLA01000002.1"/>
</dbReference>
<dbReference type="AlphaFoldDB" id="A0A0C1FDJ9"/>
<sequence>MRAYIIVCILSISAQFYAQKTLQLYGGKNEAVYLGCLNCNNVSSNSIWNEVGNYGSPVSSTSIWNEVGTYGGPVSSYSPFNPVGNNPPKIIDSDGNFYGYLTANPVKSNRATFKLALTICENWEYIKKDVGNWYYKIFR</sequence>
<dbReference type="STRING" id="266749.SAMN05421876_102370"/>
<dbReference type="Proteomes" id="UP000031473">
    <property type="component" value="Unassembled WGS sequence"/>
</dbReference>
<proteinExistence type="predicted"/>
<dbReference type="OrthoDB" id="583214at2"/>
<name>A0A0C1FDJ9_9FLAO</name>
<dbReference type="EMBL" id="JSYL01000002">
    <property type="protein sequence ID" value="KIA89903.1"/>
    <property type="molecule type" value="Genomic_DNA"/>
</dbReference>
<organism evidence="1 2">
    <name type="scientific">Kaistella jeonii</name>
    <dbReference type="NCBI Taxonomy" id="266749"/>
    <lineage>
        <taxon>Bacteria</taxon>
        <taxon>Pseudomonadati</taxon>
        <taxon>Bacteroidota</taxon>
        <taxon>Flavobacteriia</taxon>
        <taxon>Flavobacteriales</taxon>
        <taxon>Weeksellaceae</taxon>
        <taxon>Chryseobacterium group</taxon>
        <taxon>Kaistella</taxon>
    </lineage>
</organism>
<gene>
    <name evidence="1" type="ORF">OA86_04630</name>
</gene>
<keyword evidence="2" id="KW-1185">Reference proteome</keyword>
<evidence type="ECO:0000313" key="2">
    <source>
        <dbReference type="Proteomes" id="UP000031473"/>
    </source>
</evidence>
<reference evidence="1 2" key="1">
    <citation type="submission" date="2014-10" db="EMBL/GenBank/DDBJ databases">
        <title>Kaistella jeonii genome.</title>
        <authorList>
            <person name="Clayton J.T."/>
            <person name="Newman J.D."/>
        </authorList>
    </citation>
    <scope>NUCLEOTIDE SEQUENCE [LARGE SCALE GENOMIC DNA]</scope>
    <source>
        <strain evidence="1 2">DSM 17048</strain>
    </source>
</reference>